<evidence type="ECO:0000313" key="7">
    <source>
        <dbReference type="EnsemblPlants" id="Solyc01g108970.3.1"/>
    </source>
</evidence>
<keyword evidence="3" id="KW-0238">DNA-binding</keyword>
<evidence type="ECO:0000256" key="4">
    <source>
        <dbReference type="ARBA" id="ARBA00023163"/>
    </source>
</evidence>
<feature type="region of interest" description="Disordered" evidence="6">
    <location>
        <begin position="135"/>
        <end position="183"/>
    </location>
</feature>
<reference evidence="7" key="1">
    <citation type="journal article" date="2012" name="Nature">
        <title>The tomato genome sequence provides insights into fleshy fruit evolution.</title>
        <authorList>
            <consortium name="Tomato Genome Consortium"/>
        </authorList>
    </citation>
    <scope>NUCLEOTIDE SEQUENCE [LARGE SCALE GENOMIC DNA]</scope>
    <source>
        <strain evidence="7">cv. Heinz 1706</strain>
    </source>
</reference>
<evidence type="ECO:0000256" key="1">
    <source>
        <dbReference type="ARBA" id="ARBA00004123"/>
    </source>
</evidence>
<comment type="subcellular location">
    <subcellularLocation>
        <location evidence="1">Nucleus</location>
    </subcellularLocation>
</comment>
<keyword evidence="8" id="KW-1185">Reference proteome</keyword>
<dbReference type="InterPro" id="IPR015300">
    <property type="entry name" value="DNA-bd_pseudobarrel_sf"/>
</dbReference>
<evidence type="ECO:0000256" key="6">
    <source>
        <dbReference type="SAM" id="MobiDB-lite"/>
    </source>
</evidence>
<keyword evidence="2" id="KW-0805">Transcription regulation</keyword>
<evidence type="ECO:0000256" key="2">
    <source>
        <dbReference type="ARBA" id="ARBA00023015"/>
    </source>
</evidence>
<dbReference type="SUPFAM" id="SSF101936">
    <property type="entry name" value="DNA-binding pseudobarrel domain"/>
    <property type="match status" value="1"/>
</dbReference>
<evidence type="ECO:0000313" key="8">
    <source>
        <dbReference type="Proteomes" id="UP000004994"/>
    </source>
</evidence>
<evidence type="ECO:0000256" key="5">
    <source>
        <dbReference type="ARBA" id="ARBA00023242"/>
    </source>
</evidence>
<name>A0A3Q7FDC0_SOLLC</name>
<accession>A0A3Q7FDC0</accession>
<proteinExistence type="predicted"/>
<dbReference type="AlphaFoldDB" id="A0A3Q7FDC0"/>
<dbReference type="PaxDb" id="4081-Solyc01g108960.1.1"/>
<dbReference type="GO" id="GO:0003677">
    <property type="term" value="F:DNA binding"/>
    <property type="evidence" value="ECO:0007669"/>
    <property type="project" value="UniProtKB-KW"/>
</dbReference>
<protein>
    <recommendedName>
        <fullName evidence="9">DUF4283 domain-containing protein</fullName>
    </recommendedName>
</protein>
<keyword evidence="5" id="KW-0539">Nucleus</keyword>
<dbReference type="Gene3D" id="2.40.330.10">
    <property type="entry name" value="DNA-binding pseudobarrel domain"/>
    <property type="match status" value="1"/>
</dbReference>
<sequence length="183" mass="20933">MGIWKFQTMKTDVSRLVVFLVFRRRTYSTDVFWRLLSCPRGVKQMGYNTVGVFDMNGFQFLFEFPSRSLAEKVKLGQWKNLPDKATLKCLSGGTWNVKLQCDGRGLLIHNGWKKLQKNNQQQNGEYLVSSKKGLGKTGEVNKHGKNQKAPIYGGSKRKRPKKYPHTSKFPKQTRANSGNGADW</sequence>
<dbReference type="Gramene" id="Solyc01g108970.3.1">
    <property type="protein sequence ID" value="Solyc01g108970.3.1"/>
    <property type="gene ID" value="Solyc01g108970.3"/>
</dbReference>
<evidence type="ECO:0008006" key="9">
    <source>
        <dbReference type="Google" id="ProtNLM"/>
    </source>
</evidence>
<dbReference type="EnsemblPlants" id="Solyc01g108970.3.1">
    <property type="protein sequence ID" value="Solyc01g108970.3.1"/>
    <property type="gene ID" value="Solyc01g108970.3"/>
</dbReference>
<dbReference type="InParanoid" id="A0A3Q7FDC0"/>
<organism evidence="7">
    <name type="scientific">Solanum lycopersicum</name>
    <name type="common">Tomato</name>
    <name type="synonym">Lycopersicon esculentum</name>
    <dbReference type="NCBI Taxonomy" id="4081"/>
    <lineage>
        <taxon>Eukaryota</taxon>
        <taxon>Viridiplantae</taxon>
        <taxon>Streptophyta</taxon>
        <taxon>Embryophyta</taxon>
        <taxon>Tracheophyta</taxon>
        <taxon>Spermatophyta</taxon>
        <taxon>Magnoliopsida</taxon>
        <taxon>eudicotyledons</taxon>
        <taxon>Gunneridae</taxon>
        <taxon>Pentapetalae</taxon>
        <taxon>asterids</taxon>
        <taxon>lamiids</taxon>
        <taxon>Solanales</taxon>
        <taxon>Solanaceae</taxon>
        <taxon>Solanoideae</taxon>
        <taxon>Solaneae</taxon>
        <taxon>Solanum</taxon>
        <taxon>Solanum subgen. Lycopersicon</taxon>
    </lineage>
</organism>
<feature type="compositionally biased region" description="Basic residues" evidence="6">
    <location>
        <begin position="155"/>
        <end position="165"/>
    </location>
</feature>
<dbReference type="Proteomes" id="UP000004994">
    <property type="component" value="Chromosome 1"/>
</dbReference>
<feature type="compositionally biased region" description="Polar residues" evidence="6">
    <location>
        <begin position="169"/>
        <end position="183"/>
    </location>
</feature>
<dbReference type="GO" id="GO:0005634">
    <property type="term" value="C:nucleus"/>
    <property type="evidence" value="ECO:0007669"/>
    <property type="project" value="UniProtKB-SubCell"/>
</dbReference>
<evidence type="ECO:0000256" key="3">
    <source>
        <dbReference type="ARBA" id="ARBA00023125"/>
    </source>
</evidence>
<keyword evidence="4" id="KW-0804">Transcription</keyword>
<dbReference type="STRING" id="4081.A0A3Q7FDC0"/>
<reference evidence="7" key="2">
    <citation type="submission" date="2019-01" db="UniProtKB">
        <authorList>
            <consortium name="EnsemblPlants"/>
        </authorList>
    </citation>
    <scope>IDENTIFICATION</scope>
    <source>
        <strain evidence="7">cv. Heinz 1706</strain>
    </source>
</reference>